<dbReference type="AlphaFoldDB" id="A0A4C1UUA5"/>
<sequence length="453" mass="52361">MEVKIDFNSVVSNVLTEKQNSNCRLCLREIHEEFLQLDDAVCVDTASNLFTPFREVLYKVLGLEVDCEIKALDAICVFCTETALTSYRFIINYQKCNELLENIVNNLTKTLDVDVSDLTEDKTICVVLEQDESRLLILNKNKKTNSISKKLYSCDECKTKFNTLGEYKDHSVLSHGLLVCEKCLETYPSKEELESHIKMNHRFKCSKCHQIRNSKEALQEHIDRVHGLLICKVCGKSYEGLEKLRIHEEKHNKKICPNCGKKYNTKDFFLKHKKLCLQGLLQPHAPRPKSEFPYTCEQCGKGYSTKGGLRVHNRFVHGNAKPHVCEWCNKAFTAPSYLKTHIIKHTGEKNFECKICNGKFVSKEALLYHTRRHTGEKPYNCPHCSEKFVNASARAEHIKFRHIGPTLMCEICSRKFVTSSFLKKHMSKHHDPHSKLYNKQIAIEYVSHEHCDE</sequence>
<dbReference type="FunFam" id="3.30.160.60:FF:000870">
    <property type="entry name" value="zinc finger protein 197 isoform X1"/>
    <property type="match status" value="1"/>
</dbReference>
<feature type="domain" description="C2H2-type" evidence="8">
    <location>
        <begin position="407"/>
        <end position="434"/>
    </location>
</feature>
<evidence type="ECO:0000256" key="4">
    <source>
        <dbReference type="ARBA" id="ARBA00022771"/>
    </source>
</evidence>
<dbReference type="GO" id="GO:0001228">
    <property type="term" value="F:DNA-binding transcription activator activity, RNA polymerase II-specific"/>
    <property type="evidence" value="ECO:0007669"/>
    <property type="project" value="TreeGrafter"/>
</dbReference>
<evidence type="ECO:0000256" key="6">
    <source>
        <dbReference type="ARBA" id="ARBA00023242"/>
    </source>
</evidence>
<dbReference type="OrthoDB" id="3437960at2759"/>
<evidence type="ECO:0000256" key="5">
    <source>
        <dbReference type="ARBA" id="ARBA00022833"/>
    </source>
</evidence>
<evidence type="ECO:0000256" key="3">
    <source>
        <dbReference type="ARBA" id="ARBA00022737"/>
    </source>
</evidence>
<dbReference type="SMART" id="SM00355">
    <property type="entry name" value="ZnF_C2H2"/>
    <property type="match status" value="10"/>
</dbReference>
<keyword evidence="6" id="KW-0539">Nucleus</keyword>
<keyword evidence="5" id="KW-0862">Zinc</keyword>
<dbReference type="Proteomes" id="UP000299102">
    <property type="component" value="Unassembled WGS sequence"/>
</dbReference>
<dbReference type="PANTHER" id="PTHR24393">
    <property type="entry name" value="ZINC FINGER PROTEIN"/>
    <property type="match status" value="1"/>
</dbReference>
<dbReference type="SMART" id="SM00868">
    <property type="entry name" value="zf-AD"/>
    <property type="match status" value="1"/>
</dbReference>
<dbReference type="PANTHER" id="PTHR24393:SF34">
    <property type="entry name" value="PR_SET DOMAIN 13"/>
    <property type="match status" value="1"/>
</dbReference>
<keyword evidence="10" id="KW-1185">Reference proteome</keyword>
<feature type="domain" description="C2H2-type" evidence="8">
    <location>
        <begin position="229"/>
        <end position="251"/>
    </location>
</feature>
<name>A0A4C1UUA5_EUMVA</name>
<evidence type="ECO:0000313" key="9">
    <source>
        <dbReference type="EMBL" id="GBP29607.1"/>
    </source>
</evidence>
<dbReference type="EMBL" id="BGZK01000222">
    <property type="protein sequence ID" value="GBP29607.1"/>
    <property type="molecule type" value="Genomic_DNA"/>
</dbReference>
<dbReference type="STRING" id="151549.A0A4C1UUA5"/>
<accession>A0A4C1UUA5</accession>
<dbReference type="FunFam" id="3.30.160.60:FF:000100">
    <property type="entry name" value="Zinc finger 45-like"/>
    <property type="match status" value="1"/>
</dbReference>
<evidence type="ECO:0000256" key="1">
    <source>
        <dbReference type="ARBA" id="ARBA00004123"/>
    </source>
</evidence>
<comment type="subcellular location">
    <subcellularLocation>
        <location evidence="1">Nucleus</location>
    </subcellularLocation>
</comment>
<evidence type="ECO:0000256" key="7">
    <source>
        <dbReference type="PROSITE-ProRule" id="PRU00042"/>
    </source>
</evidence>
<protein>
    <submittedName>
        <fullName evidence="9">Zinc finger protein 667</fullName>
    </submittedName>
</protein>
<feature type="domain" description="C2H2-type" evidence="8">
    <location>
        <begin position="379"/>
        <end position="407"/>
    </location>
</feature>
<dbReference type="FunFam" id="3.30.160.60:FF:000072">
    <property type="entry name" value="zinc finger protein 143 isoform X1"/>
    <property type="match status" value="1"/>
</dbReference>
<dbReference type="InterPro" id="IPR013087">
    <property type="entry name" value="Znf_C2H2_type"/>
</dbReference>
<dbReference type="PROSITE" id="PS50157">
    <property type="entry name" value="ZINC_FINGER_C2H2_2"/>
    <property type="match status" value="6"/>
</dbReference>
<organism evidence="9 10">
    <name type="scientific">Eumeta variegata</name>
    <name type="common">Bagworm moth</name>
    <name type="synonym">Eumeta japonica</name>
    <dbReference type="NCBI Taxonomy" id="151549"/>
    <lineage>
        <taxon>Eukaryota</taxon>
        <taxon>Metazoa</taxon>
        <taxon>Ecdysozoa</taxon>
        <taxon>Arthropoda</taxon>
        <taxon>Hexapoda</taxon>
        <taxon>Insecta</taxon>
        <taxon>Pterygota</taxon>
        <taxon>Neoptera</taxon>
        <taxon>Endopterygota</taxon>
        <taxon>Lepidoptera</taxon>
        <taxon>Glossata</taxon>
        <taxon>Ditrysia</taxon>
        <taxon>Tineoidea</taxon>
        <taxon>Psychidae</taxon>
        <taxon>Oiketicinae</taxon>
        <taxon>Eumeta</taxon>
    </lineage>
</organism>
<keyword evidence="4 7" id="KW-0863">Zinc-finger</keyword>
<dbReference type="Gene3D" id="3.30.160.60">
    <property type="entry name" value="Classic Zinc Finger"/>
    <property type="match status" value="6"/>
</dbReference>
<feature type="domain" description="C2H2-type" evidence="8">
    <location>
        <begin position="323"/>
        <end position="350"/>
    </location>
</feature>
<feature type="domain" description="C2H2-type" evidence="8">
    <location>
        <begin position="294"/>
        <end position="322"/>
    </location>
</feature>
<dbReference type="GO" id="GO:0005634">
    <property type="term" value="C:nucleus"/>
    <property type="evidence" value="ECO:0007669"/>
    <property type="project" value="UniProtKB-SubCell"/>
</dbReference>
<dbReference type="GO" id="GO:0008270">
    <property type="term" value="F:zinc ion binding"/>
    <property type="evidence" value="ECO:0007669"/>
    <property type="project" value="UniProtKB-KW"/>
</dbReference>
<gene>
    <name evidence="9" type="primary">Znf667</name>
    <name evidence="9" type="ORF">EVAR_79156_1</name>
</gene>
<evidence type="ECO:0000256" key="2">
    <source>
        <dbReference type="ARBA" id="ARBA00022723"/>
    </source>
</evidence>
<proteinExistence type="predicted"/>
<keyword evidence="2" id="KW-0479">Metal-binding</keyword>
<evidence type="ECO:0000259" key="8">
    <source>
        <dbReference type="PROSITE" id="PS50157"/>
    </source>
</evidence>
<dbReference type="InterPro" id="IPR012934">
    <property type="entry name" value="Znf_AD"/>
</dbReference>
<dbReference type="PROSITE" id="PS00028">
    <property type="entry name" value="ZINC_FINGER_C2H2_1"/>
    <property type="match status" value="7"/>
</dbReference>
<feature type="domain" description="C2H2-type" evidence="8">
    <location>
        <begin position="351"/>
        <end position="378"/>
    </location>
</feature>
<dbReference type="Pfam" id="PF00096">
    <property type="entry name" value="zf-C2H2"/>
    <property type="match status" value="4"/>
</dbReference>
<dbReference type="SUPFAM" id="SSF57667">
    <property type="entry name" value="beta-beta-alpha zinc fingers"/>
    <property type="match status" value="3"/>
</dbReference>
<keyword evidence="3" id="KW-0677">Repeat</keyword>
<dbReference type="GO" id="GO:0000978">
    <property type="term" value="F:RNA polymerase II cis-regulatory region sequence-specific DNA binding"/>
    <property type="evidence" value="ECO:0007669"/>
    <property type="project" value="TreeGrafter"/>
</dbReference>
<comment type="caution">
    <text evidence="9">The sequence shown here is derived from an EMBL/GenBank/DDBJ whole genome shotgun (WGS) entry which is preliminary data.</text>
</comment>
<reference evidence="9 10" key="1">
    <citation type="journal article" date="2019" name="Commun. Biol.">
        <title>The bagworm genome reveals a unique fibroin gene that provides high tensile strength.</title>
        <authorList>
            <person name="Kono N."/>
            <person name="Nakamura H."/>
            <person name="Ohtoshi R."/>
            <person name="Tomita M."/>
            <person name="Numata K."/>
            <person name="Arakawa K."/>
        </authorList>
    </citation>
    <scope>NUCLEOTIDE SEQUENCE [LARGE SCALE GENOMIC DNA]</scope>
</reference>
<dbReference type="InterPro" id="IPR036236">
    <property type="entry name" value="Znf_C2H2_sf"/>
</dbReference>
<evidence type="ECO:0000313" key="10">
    <source>
        <dbReference type="Proteomes" id="UP000299102"/>
    </source>
</evidence>